<name>B4VLF8_9CYAN</name>
<dbReference type="STRING" id="118168.MC7420_2175"/>
<evidence type="ECO:0000313" key="3">
    <source>
        <dbReference type="Proteomes" id="UP000003835"/>
    </source>
</evidence>
<dbReference type="HOGENOM" id="CLU_202531_3_1_3"/>
<evidence type="ECO:0000313" key="2">
    <source>
        <dbReference type="EMBL" id="EDX77188.1"/>
    </source>
</evidence>
<sequence>MKQVTTRVSDREYEHLTKFCQLTERTQSDVIRELIRRLSISGVLNPID</sequence>
<evidence type="ECO:0008006" key="4">
    <source>
        <dbReference type="Google" id="ProtNLM"/>
    </source>
</evidence>
<protein>
    <recommendedName>
        <fullName evidence="4">Ribbon-helix-helix protein CopG domain-containing protein</fullName>
    </recommendedName>
</protein>
<reference evidence="2 3" key="1">
    <citation type="submission" date="2008-07" db="EMBL/GenBank/DDBJ databases">
        <authorList>
            <person name="Tandeau de Marsac N."/>
            <person name="Ferriera S."/>
            <person name="Johnson J."/>
            <person name="Kravitz S."/>
            <person name="Beeson K."/>
            <person name="Sutton G."/>
            <person name="Rogers Y.-H."/>
            <person name="Friedman R."/>
            <person name="Frazier M."/>
            <person name="Venter J.C."/>
        </authorList>
    </citation>
    <scope>NUCLEOTIDE SEQUENCE [LARGE SCALE GENOMIC DNA]</scope>
    <source>
        <strain evidence="2 3">PCC 7420</strain>
    </source>
</reference>
<dbReference type="AlphaFoldDB" id="B4VLF8"/>
<evidence type="ECO:0000313" key="1">
    <source>
        <dbReference type="EMBL" id="EDX75171.1"/>
    </source>
</evidence>
<dbReference type="Proteomes" id="UP000003835">
    <property type="component" value="Unassembled WGS sequence"/>
</dbReference>
<dbReference type="EMBL" id="DS989850">
    <property type="protein sequence ID" value="EDX75171.1"/>
    <property type="molecule type" value="Genomic_DNA"/>
</dbReference>
<keyword evidence="3" id="KW-1185">Reference proteome</keyword>
<dbReference type="EMBL" id="DS989844">
    <property type="protein sequence ID" value="EDX77188.1"/>
    <property type="molecule type" value="Genomic_DNA"/>
</dbReference>
<accession>B4VLF8</accession>
<gene>
    <name evidence="1" type="ORF">MC7420_2175</name>
    <name evidence="2" type="ORF">MC7420_325</name>
</gene>
<proteinExistence type="predicted"/>
<organism evidence="2 3">
    <name type="scientific">Coleofasciculus chthonoplastes PCC 7420</name>
    <dbReference type="NCBI Taxonomy" id="118168"/>
    <lineage>
        <taxon>Bacteria</taxon>
        <taxon>Bacillati</taxon>
        <taxon>Cyanobacteriota</taxon>
        <taxon>Cyanophyceae</taxon>
        <taxon>Coleofasciculales</taxon>
        <taxon>Coleofasciculaceae</taxon>
        <taxon>Coleofasciculus</taxon>
    </lineage>
</organism>
<dbReference type="eggNOG" id="ENOG5033CFV">
    <property type="taxonomic scope" value="Bacteria"/>
</dbReference>